<accession>A0A8J7U3I3</accession>
<sequence>MLTKTPQLKKALEDLKSSSGDMLSKGRTLKKSLVESTLGTKLEKHARLELVLDKYIELLQNQLIPALEEVIQPAPEQEPENCGGKRRGLPRYRRRLSMYYSLPGQRTKPRHAYSRDIGAMGLFVMSNRLEKVGQTLQVEVEVPDVGKIKMQAVVVWTKWVPPPLRSVEYTGFGVRLTYAPQTWYEFFLAVEEEEHAGSSRG</sequence>
<evidence type="ECO:0000313" key="1">
    <source>
        <dbReference type="EMBL" id="MBO1318779.1"/>
    </source>
</evidence>
<comment type="caution">
    <text evidence="1">The sequence shown here is derived from an EMBL/GenBank/DDBJ whole genome shotgun (WGS) entry which is preliminary data.</text>
</comment>
<name>A0A8J7U3I3_9BACT</name>
<reference evidence="1" key="1">
    <citation type="submission" date="2021-03" db="EMBL/GenBank/DDBJ databases">
        <authorList>
            <person name="Wang G."/>
        </authorList>
    </citation>
    <scope>NUCLEOTIDE SEQUENCE</scope>
    <source>
        <strain evidence="1">KCTC 12899</strain>
    </source>
</reference>
<dbReference type="EMBL" id="JAFREP010000007">
    <property type="protein sequence ID" value="MBO1318779.1"/>
    <property type="molecule type" value="Genomic_DNA"/>
</dbReference>
<dbReference type="Gene3D" id="2.40.10.220">
    <property type="entry name" value="predicted glycosyltransferase like domains"/>
    <property type="match status" value="1"/>
</dbReference>
<keyword evidence="2" id="KW-1185">Reference proteome</keyword>
<evidence type="ECO:0008006" key="3">
    <source>
        <dbReference type="Google" id="ProtNLM"/>
    </source>
</evidence>
<dbReference type="AlphaFoldDB" id="A0A8J7U3I3"/>
<proteinExistence type="predicted"/>
<dbReference type="RefSeq" id="WP_207858500.1">
    <property type="nucleotide sequence ID" value="NZ_JAFREP010000007.1"/>
</dbReference>
<evidence type="ECO:0000313" key="2">
    <source>
        <dbReference type="Proteomes" id="UP000664417"/>
    </source>
</evidence>
<dbReference type="Proteomes" id="UP000664417">
    <property type="component" value="Unassembled WGS sequence"/>
</dbReference>
<protein>
    <recommendedName>
        <fullName evidence="3">PilZ domain-containing protein</fullName>
    </recommendedName>
</protein>
<organism evidence="1 2">
    <name type="scientific">Acanthopleuribacter pedis</name>
    <dbReference type="NCBI Taxonomy" id="442870"/>
    <lineage>
        <taxon>Bacteria</taxon>
        <taxon>Pseudomonadati</taxon>
        <taxon>Acidobacteriota</taxon>
        <taxon>Holophagae</taxon>
        <taxon>Acanthopleuribacterales</taxon>
        <taxon>Acanthopleuribacteraceae</taxon>
        <taxon>Acanthopleuribacter</taxon>
    </lineage>
</organism>
<gene>
    <name evidence="1" type="ORF">J3U88_09925</name>
</gene>